<dbReference type="InterPro" id="IPR038546">
    <property type="entry name" value="Hen1_N_sf"/>
</dbReference>
<keyword evidence="7" id="KW-0479">Metal-binding</keyword>
<dbReference type="InterPro" id="IPR024740">
    <property type="entry name" value="Hen1_N"/>
</dbReference>
<evidence type="ECO:0000259" key="14">
    <source>
        <dbReference type="Pfam" id="PF13649"/>
    </source>
</evidence>
<dbReference type="EMBL" id="BAAANC010000001">
    <property type="protein sequence ID" value="GAA1511088.1"/>
    <property type="molecule type" value="Genomic_DNA"/>
</dbReference>
<keyword evidence="16" id="KW-1185">Reference proteome</keyword>
<organism evidence="15 16">
    <name type="scientific">Kribbella lupini</name>
    <dbReference type="NCBI Taxonomy" id="291602"/>
    <lineage>
        <taxon>Bacteria</taxon>
        <taxon>Bacillati</taxon>
        <taxon>Actinomycetota</taxon>
        <taxon>Actinomycetes</taxon>
        <taxon>Propionibacteriales</taxon>
        <taxon>Kribbellaceae</taxon>
        <taxon>Kribbella</taxon>
    </lineage>
</organism>
<dbReference type="Pfam" id="PF12623">
    <property type="entry name" value="Hen1_L"/>
    <property type="match status" value="1"/>
</dbReference>
<comment type="cofactor">
    <cofactor evidence="1">
        <name>Mg(2+)</name>
        <dbReference type="ChEBI" id="CHEBI:18420"/>
    </cofactor>
</comment>
<evidence type="ECO:0000256" key="8">
    <source>
        <dbReference type="ARBA" id="ARBA00022842"/>
    </source>
</evidence>
<evidence type="ECO:0000256" key="6">
    <source>
        <dbReference type="ARBA" id="ARBA00022691"/>
    </source>
</evidence>
<gene>
    <name evidence="15" type="ORF">GCM10009741_05380</name>
</gene>
<evidence type="ECO:0000313" key="16">
    <source>
        <dbReference type="Proteomes" id="UP001500363"/>
    </source>
</evidence>
<keyword evidence="6" id="KW-0949">S-adenosyl-L-methionine</keyword>
<dbReference type="InterPro" id="IPR024026">
    <property type="entry name" value="3'-RNA_MeTfrase_Hen1_bac"/>
</dbReference>
<keyword evidence="9" id="KW-0694">RNA-binding</keyword>
<name>A0ABN2A4S2_9ACTN</name>
<evidence type="ECO:0000256" key="1">
    <source>
        <dbReference type="ARBA" id="ARBA00001946"/>
    </source>
</evidence>
<dbReference type="InterPro" id="IPR041698">
    <property type="entry name" value="Methyltransf_25"/>
</dbReference>
<evidence type="ECO:0000256" key="3">
    <source>
        <dbReference type="ARBA" id="ARBA00021330"/>
    </source>
</evidence>
<sequence length="494" mass="53342">MFLTIATTSSGLGAPAAELGFLLHKNPARPQSVDVTSGTAHVLYPEATDQACTAAVLLEVDPIALVRSGRGRATEGFTLGQYVNDRPYAASSLLAVALGKLFRTAMNGRCDARPELAARPIELSLHVPALPCRGGAALAERLFAPLGWTVDARPVPLDPEIPEWGDSRYVDLRLTGVLRLADALNHLYVLLPVLDDAKHYWVGPDEIDKLVKAGDGWLGTHPDKELISRRYLAHRRKLTDQALERLTEADGLSLDEDTLAEDPLAGDGTLVEGEAVQGEAVDGEAGEVAAAPVSLAVQRREAVVGVLKELGAHRVADLGCGEGQLVGLLLKDGQFDEVVATDVSARALTLAERRLHVDEMSDRKRERLRLFQSSVTYADARLTGLDAAVLMEVVEHVDPPRLPALAQAVFGAARPGAVVVTTPNSEHNVRYETLAAGAFRHPDHRFEWTREEFRAWAAEVCVLYGYGVTFRAVGPDDPEVGPPTQLAVFRKENV</sequence>
<keyword evidence="8" id="KW-0460">Magnesium</keyword>
<comment type="caution">
    <text evidence="15">The sequence shown here is derived from an EMBL/GenBank/DDBJ whole genome shotgun (WGS) entry which is preliminary data.</text>
</comment>
<dbReference type="PANTHER" id="PTHR21404:SF3">
    <property type="entry name" value="SMALL RNA 2'-O-METHYLTRANSFERASE"/>
    <property type="match status" value="1"/>
</dbReference>
<evidence type="ECO:0000256" key="12">
    <source>
        <dbReference type="ARBA" id="ARBA00048418"/>
    </source>
</evidence>
<evidence type="ECO:0000256" key="9">
    <source>
        <dbReference type="ARBA" id="ARBA00022884"/>
    </source>
</evidence>
<dbReference type="RefSeq" id="WP_344168722.1">
    <property type="nucleotide sequence ID" value="NZ_BAAANC010000001.1"/>
</dbReference>
<evidence type="ECO:0000256" key="11">
    <source>
        <dbReference type="ARBA" id="ARBA00035025"/>
    </source>
</evidence>
<dbReference type="Pfam" id="PF13649">
    <property type="entry name" value="Methyltransf_25"/>
    <property type="match status" value="1"/>
</dbReference>
<keyword evidence="10" id="KW-0943">RNA-mediated gene silencing</keyword>
<accession>A0ABN2A4S2</accession>
<feature type="domain" description="Methyltransferase" evidence="14">
    <location>
        <begin position="315"/>
        <end position="416"/>
    </location>
</feature>
<evidence type="ECO:0000256" key="2">
    <source>
        <dbReference type="ARBA" id="ARBA00009026"/>
    </source>
</evidence>
<dbReference type="Gene3D" id="3.30.1610.20">
    <property type="entry name" value="Hen1, N-terminal domain"/>
    <property type="match status" value="1"/>
</dbReference>
<keyword evidence="4" id="KW-0489">Methyltransferase</keyword>
<dbReference type="InterPro" id="IPR026610">
    <property type="entry name" value="Hen1"/>
</dbReference>
<dbReference type="NCBIfam" id="TIGR04074">
    <property type="entry name" value="bacter_Hen1"/>
    <property type="match status" value="1"/>
</dbReference>
<dbReference type="SUPFAM" id="SSF53335">
    <property type="entry name" value="S-adenosyl-L-methionine-dependent methyltransferases"/>
    <property type="match status" value="1"/>
</dbReference>
<dbReference type="Proteomes" id="UP001500363">
    <property type="component" value="Unassembled WGS sequence"/>
</dbReference>
<dbReference type="InterPro" id="IPR029063">
    <property type="entry name" value="SAM-dependent_MTases_sf"/>
</dbReference>
<evidence type="ECO:0000256" key="10">
    <source>
        <dbReference type="ARBA" id="ARBA00023158"/>
    </source>
</evidence>
<reference evidence="15 16" key="1">
    <citation type="journal article" date="2019" name="Int. J. Syst. Evol. Microbiol.">
        <title>The Global Catalogue of Microorganisms (GCM) 10K type strain sequencing project: providing services to taxonomists for standard genome sequencing and annotation.</title>
        <authorList>
            <consortium name="The Broad Institute Genomics Platform"/>
            <consortium name="The Broad Institute Genome Sequencing Center for Infectious Disease"/>
            <person name="Wu L."/>
            <person name="Ma J."/>
        </authorList>
    </citation>
    <scope>NUCLEOTIDE SEQUENCE [LARGE SCALE GENOMIC DNA]</scope>
    <source>
        <strain evidence="15 16">JCM 14303</strain>
    </source>
</reference>
<comment type="similarity">
    <text evidence="2">Belongs to the methyltransferase superfamily. HEN1 family.</text>
</comment>
<protein>
    <recommendedName>
        <fullName evidence="3">Small RNA 2'-O-methyltransferase</fullName>
        <ecNumber evidence="11">2.1.1.386</ecNumber>
    </recommendedName>
</protein>
<dbReference type="CDD" id="cd02440">
    <property type="entry name" value="AdoMet_MTases"/>
    <property type="match status" value="1"/>
</dbReference>
<proteinExistence type="inferred from homology"/>
<evidence type="ECO:0000313" key="15">
    <source>
        <dbReference type="EMBL" id="GAA1511088.1"/>
    </source>
</evidence>
<dbReference type="PANTHER" id="PTHR21404">
    <property type="entry name" value="HEN1"/>
    <property type="match status" value="1"/>
</dbReference>
<dbReference type="Gene3D" id="3.40.50.150">
    <property type="entry name" value="Vaccinia Virus protein VP39"/>
    <property type="match status" value="1"/>
</dbReference>
<feature type="domain" description="Hen1 N-terminal" evidence="13">
    <location>
        <begin position="1"/>
        <end position="246"/>
    </location>
</feature>
<evidence type="ECO:0000256" key="7">
    <source>
        <dbReference type="ARBA" id="ARBA00022723"/>
    </source>
</evidence>
<evidence type="ECO:0000259" key="13">
    <source>
        <dbReference type="Pfam" id="PF12623"/>
    </source>
</evidence>
<evidence type="ECO:0000256" key="4">
    <source>
        <dbReference type="ARBA" id="ARBA00022603"/>
    </source>
</evidence>
<keyword evidence="5" id="KW-0808">Transferase</keyword>
<comment type="catalytic activity">
    <reaction evidence="12">
        <text>small RNA 3'-end nucleotide + S-adenosyl-L-methionine = small RNA 3'-end 2'-O-methylnucleotide + S-adenosyl-L-homocysteine + H(+)</text>
        <dbReference type="Rhea" id="RHEA:37887"/>
        <dbReference type="Rhea" id="RHEA-COMP:10415"/>
        <dbReference type="Rhea" id="RHEA-COMP:10416"/>
        <dbReference type="ChEBI" id="CHEBI:15378"/>
        <dbReference type="ChEBI" id="CHEBI:57856"/>
        <dbReference type="ChEBI" id="CHEBI:59789"/>
        <dbReference type="ChEBI" id="CHEBI:74896"/>
        <dbReference type="ChEBI" id="CHEBI:74898"/>
        <dbReference type="EC" id="2.1.1.386"/>
    </reaction>
</comment>
<dbReference type="EC" id="2.1.1.386" evidence="11"/>
<evidence type="ECO:0000256" key="5">
    <source>
        <dbReference type="ARBA" id="ARBA00022679"/>
    </source>
</evidence>